<dbReference type="AlphaFoldDB" id="A0A5M6DLG5"/>
<organism evidence="2 3">
    <name type="scientific">Roseiconus nitratireducens</name>
    <dbReference type="NCBI Taxonomy" id="2605748"/>
    <lineage>
        <taxon>Bacteria</taxon>
        <taxon>Pseudomonadati</taxon>
        <taxon>Planctomycetota</taxon>
        <taxon>Planctomycetia</taxon>
        <taxon>Pirellulales</taxon>
        <taxon>Pirellulaceae</taxon>
        <taxon>Roseiconus</taxon>
    </lineage>
</organism>
<evidence type="ECO:0000313" key="2">
    <source>
        <dbReference type="EMBL" id="KAA5547069.1"/>
    </source>
</evidence>
<dbReference type="Proteomes" id="UP000324479">
    <property type="component" value="Unassembled WGS sequence"/>
</dbReference>
<dbReference type="Pfam" id="PF13517">
    <property type="entry name" value="FG-GAP_3"/>
    <property type="match status" value="1"/>
</dbReference>
<evidence type="ECO:0000256" key="1">
    <source>
        <dbReference type="ARBA" id="ARBA00022729"/>
    </source>
</evidence>
<dbReference type="PANTHER" id="PTHR46580">
    <property type="entry name" value="SENSOR KINASE-RELATED"/>
    <property type="match status" value="1"/>
</dbReference>
<reference evidence="2 3" key="1">
    <citation type="submission" date="2019-08" db="EMBL/GenBank/DDBJ databases">
        <authorList>
            <person name="Dhanesh K."/>
            <person name="Kumar G."/>
            <person name="Sasikala C."/>
            <person name="Venkata Ramana C."/>
        </authorList>
    </citation>
    <scope>NUCLEOTIDE SEQUENCE [LARGE SCALE GENOMIC DNA]</scope>
    <source>
        <strain evidence="2 3">JC645</strain>
    </source>
</reference>
<gene>
    <name evidence="2" type="ORF">FYK55_01225</name>
</gene>
<keyword evidence="3" id="KW-1185">Reference proteome</keyword>
<accession>A0A5M6DLG5</accession>
<sequence>MLSAHGGRAHDRMLSFAARCPSRCSTASTMARSPHRWHRFDARPSHHNPRVRCPEPVPGVINASDRHPFPLERVMWKKLCYLLAIALPAPATWAETVPEFSWDAVQIDRIDIGYGLALDDVNGDGKTDIVLADQHTVQWYENPTWTKHVIARDLTKRDNVCVAARDIDGDGKCEIAVGGQWNYNESVKDGAVFYLIPPEDRTQPWKPVRLHNEPSVHRMHWIRAPGEQYRLVVKPLRGRGSVDGNGPGLHVLEYFPPTDPTEPWDYRVVCDFLHLSHNFHLVNWDQDDEEEMIIAAKEGVWHFDRQGDTWQSQQLTDKFAGEIRDGRLPGGKRFIAAVEPKHGATCAVYTQPDSPDQLWPSLKVLDESLKDGHALACADFLGVGSDQVLVGWRAMNTPGVPGIKLFSPLNDSGTEWAETRISGEQVAVEDIKVGDLNGDGRIDIVAAARQTKNLVIFFNTTDPASAQGGQ</sequence>
<proteinExistence type="predicted"/>
<dbReference type="InterPro" id="IPR028994">
    <property type="entry name" value="Integrin_alpha_N"/>
</dbReference>
<name>A0A5M6DLG5_9BACT</name>
<dbReference type="EMBL" id="VWOX01000001">
    <property type="protein sequence ID" value="KAA5547069.1"/>
    <property type="molecule type" value="Genomic_DNA"/>
</dbReference>
<comment type="caution">
    <text evidence="2">The sequence shown here is derived from an EMBL/GenBank/DDBJ whole genome shotgun (WGS) entry which is preliminary data.</text>
</comment>
<keyword evidence="1" id="KW-0732">Signal</keyword>
<dbReference type="InterPro" id="IPR013517">
    <property type="entry name" value="FG-GAP"/>
</dbReference>
<dbReference type="PANTHER" id="PTHR46580:SF4">
    <property type="entry name" value="ATP_GTP-BINDING PROTEIN"/>
    <property type="match status" value="1"/>
</dbReference>
<evidence type="ECO:0000313" key="3">
    <source>
        <dbReference type="Proteomes" id="UP000324479"/>
    </source>
</evidence>
<dbReference type="Gene3D" id="2.130.10.130">
    <property type="entry name" value="Integrin alpha, N-terminal"/>
    <property type="match status" value="2"/>
</dbReference>
<dbReference type="SUPFAM" id="SSF69318">
    <property type="entry name" value="Integrin alpha N-terminal domain"/>
    <property type="match status" value="1"/>
</dbReference>
<protein>
    <submittedName>
        <fullName evidence="2">VCBS repeat-containing protein</fullName>
    </submittedName>
</protein>